<dbReference type="Gene3D" id="3.90.1200.10">
    <property type="match status" value="1"/>
</dbReference>
<dbReference type="InterPro" id="IPR011009">
    <property type="entry name" value="Kinase-like_dom_sf"/>
</dbReference>
<comment type="similarity">
    <text evidence="1 2">Belongs to the fructosamine kinase family.</text>
</comment>
<dbReference type="SUPFAM" id="SSF56112">
    <property type="entry name" value="Protein kinase-like (PK-like)"/>
    <property type="match status" value="1"/>
</dbReference>
<dbReference type="Pfam" id="PF03881">
    <property type="entry name" value="Fructosamin_kin"/>
    <property type="match status" value="1"/>
</dbReference>
<dbReference type="Proteomes" id="UP000251800">
    <property type="component" value="Unassembled WGS sequence"/>
</dbReference>
<keyword evidence="2 3" id="KW-0808">Transferase</keyword>
<evidence type="ECO:0000256" key="2">
    <source>
        <dbReference type="PIRNR" id="PIRNR006221"/>
    </source>
</evidence>
<dbReference type="GO" id="GO:0016301">
    <property type="term" value="F:kinase activity"/>
    <property type="evidence" value="ECO:0007669"/>
    <property type="project" value="UniProtKB-UniRule"/>
</dbReference>
<dbReference type="InterPro" id="IPR016477">
    <property type="entry name" value="Fructo-/Ketosamine-3-kinase"/>
</dbReference>
<evidence type="ECO:0000256" key="1">
    <source>
        <dbReference type="ARBA" id="ARBA00009460"/>
    </source>
</evidence>
<comment type="caution">
    <text evidence="3">The sequence shown here is derived from an EMBL/GenBank/DDBJ whole genome shotgun (WGS) entry which is preliminary data.</text>
</comment>
<protein>
    <submittedName>
        <fullName evidence="3">Aminoglycoside phosphotransferase</fullName>
    </submittedName>
</protein>
<keyword evidence="4" id="KW-1185">Reference proteome</keyword>
<proteinExistence type="inferred from homology"/>
<keyword evidence="2" id="KW-0418">Kinase</keyword>
<sequence>MTHWIDRAAVLLGEPIRQHQAISGGDVAAVARLELASGAVVVAKASPQAIEEATMLRRLAAAGVPTPEVLAQDSALLVLSLIHHDGWVETSWQDLGRVFARLHQTTGPHYGWHADYAFRDVPILNTPCGHWPTFWGQQRLLPLVADLPSELAQRTERLIASLPERLPARPAAALLHGDAWTGNLLVRDGRVAAFIDPACYFGHAEVDLAMLRLFARPGGEFFESYGCSSSESDERLPVYQLWPASVHYRLFGPSYRGLVERLLADAGVMFRA</sequence>
<dbReference type="AlphaFoldDB" id="A0A363UJ75"/>
<evidence type="ECO:0000313" key="4">
    <source>
        <dbReference type="Proteomes" id="UP000251800"/>
    </source>
</evidence>
<dbReference type="OrthoDB" id="5291879at2"/>
<dbReference type="PANTHER" id="PTHR12149">
    <property type="entry name" value="FRUCTOSAMINE 3 KINASE-RELATED PROTEIN"/>
    <property type="match status" value="1"/>
</dbReference>
<dbReference type="EMBL" id="QEQK01000010">
    <property type="protein sequence ID" value="PWN55480.1"/>
    <property type="molecule type" value="Genomic_DNA"/>
</dbReference>
<dbReference type="RefSeq" id="WP_109720718.1">
    <property type="nucleotide sequence ID" value="NZ_QEQK01000010.1"/>
</dbReference>
<accession>A0A363UJ75</accession>
<dbReference type="PIRSF" id="PIRSF006221">
    <property type="entry name" value="Ketosamine-3-kinase"/>
    <property type="match status" value="1"/>
</dbReference>
<dbReference type="PANTHER" id="PTHR12149:SF8">
    <property type="entry name" value="PROTEIN-RIBULOSAMINE 3-KINASE"/>
    <property type="match status" value="1"/>
</dbReference>
<gene>
    <name evidence="3" type="ORF">DEH80_11840</name>
</gene>
<evidence type="ECO:0000313" key="3">
    <source>
        <dbReference type="EMBL" id="PWN55480.1"/>
    </source>
</evidence>
<reference evidence="3 4" key="1">
    <citation type="submission" date="2018-05" db="EMBL/GenBank/DDBJ databases">
        <title>Abyssibacter profundi OUC007T gen. nov., sp. nov, a marine bacterium isolated from seawater of the Mariana Trench.</title>
        <authorList>
            <person name="Zhou S."/>
        </authorList>
    </citation>
    <scope>NUCLEOTIDE SEQUENCE [LARGE SCALE GENOMIC DNA]</scope>
    <source>
        <strain evidence="3 4">OUC007</strain>
    </source>
</reference>
<name>A0A363UJ75_9GAMM</name>
<dbReference type="Gene3D" id="3.30.200.20">
    <property type="entry name" value="Phosphorylase Kinase, domain 1"/>
    <property type="match status" value="1"/>
</dbReference>
<organism evidence="3 4">
    <name type="scientific">Abyssibacter profundi</name>
    <dbReference type="NCBI Taxonomy" id="2182787"/>
    <lineage>
        <taxon>Bacteria</taxon>
        <taxon>Pseudomonadati</taxon>
        <taxon>Pseudomonadota</taxon>
        <taxon>Gammaproteobacteria</taxon>
        <taxon>Chromatiales</taxon>
        <taxon>Oceanococcaceae</taxon>
        <taxon>Abyssibacter</taxon>
    </lineage>
</organism>